<proteinExistence type="predicted"/>
<accession>A0AC61NPU2</accession>
<protein>
    <submittedName>
        <fullName evidence="1">Uncharacterized protein</fullName>
    </submittedName>
</protein>
<keyword evidence="2" id="KW-1185">Reference proteome</keyword>
<dbReference type="EMBL" id="CP081303">
    <property type="protein sequence ID" value="QZE15349.1"/>
    <property type="molecule type" value="Genomic_DNA"/>
</dbReference>
<organism evidence="1 2">
    <name type="scientific">Halosquirtibacter laminarini</name>
    <dbReference type="NCBI Taxonomy" id="3374600"/>
    <lineage>
        <taxon>Bacteria</taxon>
        <taxon>Pseudomonadati</taxon>
        <taxon>Bacteroidota</taxon>
        <taxon>Bacteroidia</taxon>
        <taxon>Marinilabiliales</taxon>
        <taxon>Prolixibacteraceae</taxon>
        <taxon>Halosquirtibacter</taxon>
    </lineage>
</organism>
<reference evidence="1" key="1">
    <citation type="submission" date="2021-08" db="EMBL/GenBank/DDBJ databases">
        <title>Novel anaerobic bacterium isolated from sea squirt in East Sea, Republic of Korea.</title>
        <authorList>
            <person name="Nguyen T.H."/>
            <person name="Li Z."/>
            <person name="Lee Y.-J."/>
            <person name="Ko J."/>
            <person name="Kim S.-G."/>
        </authorList>
    </citation>
    <scope>NUCLEOTIDE SEQUENCE</scope>
    <source>
        <strain evidence="1">KCTC 25031</strain>
    </source>
</reference>
<sequence>MGKRAVKVIISGDTTKYEEAVKKADRSTKKFAKGTQNATNSIASAFGVNLGPVNTAIDSMQNGFQNFNRTIKGSKGSAGVFKIAMAIIKKALISTGIGAIIIAFGALLSYFTRTQEGADAVKRVFAGLGAVMDVIVDRLAALGKKMVWAFSHPKEAVKGLWETIKKLFINRFTAIPKIIDASMKLVGAILRGEGKEAVKDLGYALNQALTGLDEKQTKKIIGNVKSLGKEIREESKAAMALKKEEQQLEKDQIAFITRKAQLEADIAKNRLKSREEDKYSAEERLQATKNAMEARKQLSAEEIDFTKRKISILERQQALANNMNKDNEELQILRGKAINLEAQQSTGLITLMRDYNRLTREVHKNADATRSLNKVLAESIVSKKVVQVSQEVTSTDGTKIPVTIEPQLETEKLNSFAEQTRIMAEQLVQNYKNAFTDISPIIRAGTENVLIGVSTLIGKLAQGGNFFKGFTHLVASTFADMAIQVGKIAIATGVATLGIKAALKSLNGAVAIAAGVALVALGTAVKGSLSSVASGSSGGSSSPVGGNFDVRQFPTPNSSLVQVQVSGEFRQKAGDLVATIKQESQRQRILT</sequence>
<evidence type="ECO:0000313" key="2">
    <source>
        <dbReference type="Proteomes" id="UP000826212"/>
    </source>
</evidence>
<dbReference type="Proteomes" id="UP000826212">
    <property type="component" value="Chromosome"/>
</dbReference>
<evidence type="ECO:0000313" key="1">
    <source>
        <dbReference type="EMBL" id="QZE15349.1"/>
    </source>
</evidence>
<name>A0AC61NPU2_9BACT</name>
<gene>
    <name evidence="1" type="ORF">K4L44_05820</name>
</gene>